<dbReference type="GO" id="GO:0005783">
    <property type="term" value="C:endoplasmic reticulum"/>
    <property type="evidence" value="ECO:0007669"/>
    <property type="project" value="TreeGrafter"/>
</dbReference>
<dbReference type="InterPro" id="IPR002347">
    <property type="entry name" value="SDR_fam"/>
</dbReference>
<proteinExistence type="inferred from homology"/>
<organism evidence="5 6">
    <name type="scientific">Clathrus columnatus</name>
    <dbReference type="NCBI Taxonomy" id="1419009"/>
    <lineage>
        <taxon>Eukaryota</taxon>
        <taxon>Fungi</taxon>
        <taxon>Dikarya</taxon>
        <taxon>Basidiomycota</taxon>
        <taxon>Agaricomycotina</taxon>
        <taxon>Agaricomycetes</taxon>
        <taxon>Phallomycetidae</taxon>
        <taxon>Phallales</taxon>
        <taxon>Clathraceae</taxon>
        <taxon>Clathrus</taxon>
    </lineage>
</organism>
<name>A0AAV5A5H3_9AGAM</name>
<evidence type="ECO:0000256" key="2">
    <source>
        <dbReference type="ARBA" id="ARBA00022857"/>
    </source>
</evidence>
<evidence type="ECO:0000256" key="1">
    <source>
        <dbReference type="ARBA" id="ARBA00006484"/>
    </source>
</evidence>
<dbReference type="PANTHER" id="PTHR44169">
    <property type="entry name" value="NADPH-DEPENDENT 1-ACYLDIHYDROXYACETONE PHOSPHATE REDUCTASE"/>
    <property type="match status" value="1"/>
</dbReference>
<dbReference type="Proteomes" id="UP001050691">
    <property type="component" value="Unassembled WGS sequence"/>
</dbReference>
<dbReference type="Pfam" id="PF00106">
    <property type="entry name" value="adh_short"/>
    <property type="match status" value="1"/>
</dbReference>
<sequence length="206" mass="23067">MRYSLPFTDCDMQQVRSMFETNVFGPMTMVQQFIPFLIAGGDGLIVNIGSVVATVPLPFGATYSAAKGALHSFGNTLRVELAPFNIKVTTVITGGVKSNVSAPQHRYQLPSNSLYLPMKEDFLSKRQGNSQKSAMDTDAYARSIVASTIKPSPEPWLWQGKSSYLVWFIDTFWPRSKLYDANMAKRFGLDKFKRVIDLQKKGAKMY</sequence>
<evidence type="ECO:0000313" key="5">
    <source>
        <dbReference type="EMBL" id="GJJ08453.1"/>
    </source>
</evidence>
<dbReference type="PANTHER" id="PTHR44169:SF6">
    <property type="entry name" value="NADPH-DEPENDENT 1-ACYLDIHYDROXYACETONE PHOSPHATE REDUCTASE"/>
    <property type="match status" value="1"/>
</dbReference>
<keyword evidence="3" id="KW-0560">Oxidoreductase</keyword>
<dbReference type="GO" id="GO:0000140">
    <property type="term" value="F:acylglycerone-phosphate reductase (NADP+) activity"/>
    <property type="evidence" value="ECO:0007669"/>
    <property type="project" value="TreeGrafter"/>
</dbReference>
<evidence type="ECO:0000256" key="3">
    <source>
        <dbReference type="ARBA" id="ARBA00023002"/>
    </source>
</evidence>
<dbReference type="InterPro" id="IPR036291">
    <property type="entry name" value="NAD(P)-bd_dom_sf"/>
</dbReference>
<dbReference type="PRINTS" id="PR00081">
    <property type="entry name" value="GDHRDH"/>
</dbReference>
<dbReference type="PROSITE" id="PS00061">
    <property type="entry name" value="ADH_SHORT"/>
    <property type="match status" value="1"/>
</dbReference>
<dbReference type="AlphaFoldDB" id="A0AAV5A5H3"/>
<gene>
    <name evidence="5" type="ORF">Clacol_002671</name>
</gene>
<keyword evidence="2" id="KW-0521">NADP</keyword>
<dbReference type="GO" id="GO:0019433">
    <property type="term" value="P:triglyceride catabolic process"/>
    <property type="evidence" value="ECO:0007669"/>
    <property type="project" value="TreeGrafter"/>
</dbReference>
<reference evidence="5" key="1">
    <citation type="submission" date="2021-10" db="EMBL/GenBank/DDBJ databases">
        <title>De novo Genome Assembly of Clathrus columnatus (Basidiomycota, Fungi) Using Illumina and Nanopore Sequence Data.</title>
        <authorList>
            <person name="Ogiso-Tanaka E."/>
            <person name="Itagaki H."/>
            <person name="Hosoya T."/>
            <person name="Hosaka K."/>
        </authorList>
    </citation>
    <scope>NUCLEOTIDE SEQUENCE</scope>
    <source>
        <strain evidence="5">MO-923</strain>
    </source>
</reference>
<evidence type="ECO:0000313" key="6">
    <source>
        <dbReference type="Proteomes" id="UP001050691"/>
    </source>
</evidence>
<accession>A0AAV5A5H3</accession>
<dbReference type="PRINTS" id="PR00080">
    <property type="entry name" value="SDRFAMILY"/>
</dbReference>
<dbReference type="Gene3D" id="3.40.50.720">
    <property type="entry name" value="NAD(P)-binding Rossmann-like Domain"/>
    <property type="match status" value="1"/>
</dbReference>
<keyword evidence="6" id="KW-1185">Reference proteome</keyword>
<dbReference type="GO" id="GO:0005811">
    <property type="term" value="C:lipid droplet"/>
    <property type="evidence" value="ECO:0007669"/>
    <property type="project" value="TreeGrafter"/>
</dbReference>
<protein>
    <submittedName>
        <fullName evidence="5">Uncharacterized protein</fullName>
    </submittedName>
</protein>
<dbReference type="GO" id="GO:0006654">
    <property type="term" value="P:phosphatidic acid biosynthetic process"/>
    <property type="evidence" value="ECO:0007669"/>
    <property type="project" value="TreeGrafter"/>
</dbReference>
<dbReference type="GO" id="GO:0004806">
    <property type="term" value="F:triacylglycerol lipase activity"/>
    <property type="evidence" value="ECO:0007669"/>
    <property type="project" value="TreeGrafter"/>
</dbReference>
<dbReference type="InterPro" id="IPR020904">
    <property type="entry name" value="Sc_DH/Rdtase_CS"/>
</dbReference>
<comment type="caution">
    <text evidence="5">The sequence shown here is derived from an EMBL/GenBank/DDBJ whole genome shotgun (WGS) entry which is preliminary data.</text>
</comment>
<comment type="similarity">
    <text evidence="1 4">Belongs to the short-chain dehydrogenases/reductases (SDR) family.</text>
</comment>
<evidence type="ECO:0000256" key="4">
    <source>
        <dbReference type="RuleBase" id="RU000363"/>
    </source>
</evidence>
<dbReference type="SUPFAM" id="SSF51735">
    <property type="entry name" value="NAD(P)-binding Rossmann-fold domains"/>
    <property type="match status" value="1"/>
</dbReference>
<dbReference type="EMBL" id="BPWL01000003">
    <property type="protein sequence ID" value="GJJ08453.1"/>
    <property type="molecule type" value="Genomic_DNA"/>
</dbReference>